<organism evidence="1 4">
    <name type="scientific">Rhizobium etli</name>
    <dbReference type="NCBI Taxonomy" id="29449"/>
    <lineage>
        <taxon>Bacteria</taxon>
        <taxon>Pseudomonadati</taxon>
        <taxon>Pseudomonadota</taxon>
        <taxon>Alphaproteobacteria</taxon>
        <taxon>Hyphomicrobiales</taxon>
        <taxon>Rhizobiaceae</taxon>
        <taxon>Rhizobium/Agrobacterium group</taxon>
        <taxon>Rhizobium</taxon>
    </lineage>
</organism>
<dbReference type="Proteomes" id="UP000523431">
    <property type="component" value="Unassembled WGS sequence"/>
</dbReference>
<dbReference type="Proteomes" id="UP000557344">
    <property type="component" value="Unassembled WGS sequence"/>
</dbReference>
<evidence type="ECO:0000313" key="1">
    <source>
        <dbReference type="EMBL" id="MBB4480833.1"/>
    </source>
</evidence>
<gene>
    <name evidence="1" type="ORF">GGE46_003422</name>
    <name evidence="2" type="ORF">GGE57_003674</name>
</gene>
<proteinExistence type="predicted"/>
<comment type="caution">
    <text evidence="1">The sequence shown here is derived from an EMBL/GenBank/DDBJ whole genome shotgun (WGS) entry which is preliminary data.</text>
</comment>
<evidence type="ECO:0000313" key="2">
    <source>
        <dbReference type="EMBL" id="MBB4536917.1"/>
    </source>
</evidence>
<dbReference type="EMBL" id="JACIHU010000007">
    <property type="protein sequence ID" value="MBB4480833.1"/>
    <property type="molecule type" value="Genomic_DNA"/>
</dbReference>
<dbReference type="RefSeq" id="WP_183842366.1">
    <property type="nucleotide sequence ID" value="NZ_JACIHU010000007.1"/>
</dbReference>
<accession>A0A7W6YA56</accession>
<dbReference type="AlphaFoldDB" id="A0A7W6YA56"/>
<name>A0A7W6YA56_RHIET</name>
<sequence>MYCRLDQEQASGYWIVHISKRPARLIAERLEDLGEATDNRSVTYFDWGDVFREKAPADITWATKALELQEKPTHSELVSVVSGISKLIAERNIAILAATLNDLLKDPKLRLDVMIAALRGSFPARSQMAQWKELISLARQRVVKLGRNPDSLLRGLT</sequence>
<evidence type="ECO:0000313" key="4">
    <source>
        <dbReference type="Proteomes" id="UP000557344"/>
    </source>
</evidence>
<reference evidence="3 4" key="1">
    <citation type="submission" date="2020-08" db="EMBL/GenBank/DDBJ databases">
        <title>Genomic Encyclopedia of Type Strains, Phase IV (KMG-V): Genome sequencing to study the core and pangenomes of soil and plant-associated prokaryotes.</title>
        <authorList>
            <person name="Whitman W."/>
        </authorList>
    </citation>
    <scope>NUCLEOTIDE SEQUENCE [LARGE SCALE GENOMIC DNA]</scope>
    <source>
        <strain evidence="1 4">SEMIA 471</strain>
        <strain evidence="2 3">SEMIA 489</strain>
    </source>
</reference>
<dbReference type="EMBL" id="JACIID010000007">
    <property type="protein sequence ID" value="MBB4536917.1"/>
    <property type="molecule type" value="Genomic_DNA"/>
</dbReference>
<evidence type="ECO:0000313" key="3">
    <source>
        <dbReference type="Proteomes" id="UP000523431"/>
    </source>
</evidence>
<protein>
    <submittedName>
        <fullName evidence="1">Uncharacterized protein</fullName>
    </submittedName>
</protein>